<evidence type="ECO:0000313" key="3">
    <source>
        <dbReference type="EMBL" id="CAL6113217.1"/>
    </source>
</evidence>
<organism evidence="2">
    <name type="scientific">Hexamita inflata</name>
    <dbReference type="NCBI Taxonomy" id="28002"/>
    <lineage>
        <taxon>Eukaryota</taxon>
        <taxon>Metamonada</taxon>
        <taxon>Diplomonadida</taxon>
        <taxon>Hexamitidae</taxon>
        <taxon>Hexamitinae</taxon>
        <taxon>Hexamita</taxon>
    </lineage>
</organism>
<gene>
    <name evidence="3" type="ORF">HINF_LOCUS77402</name>
    <name evidence="2" type="ORF">HINF_LOCUS8609</name>
</gene>
<feature type="region of interest" description="Disordered" evidence="1">
    <location>
        <begin position="393"/>
        <end position="438"/>
    </location>
</feature>
<dbReference type="AlphaFoldDB" id="A0AA86TJW2"/>
<dbReference type="Proteomes" id="UP001642409">
    <property type="component" value="Unassembled WGS sequence"/>
</dbReference>
<feature type="region of interest" description="Disordered" evidence="1">
    <location>
        <begin position="259"/>
        <end position="281"/>
    </location>
</feature>
<feature type="region of interest" description="Disordered" evidence="1">
    <location>
        <begin position="339"/>
        <end position="380"/>
    </location>
</feature>
<comment type="caution">
    <text evidence="2">The sequence shown here is derived from an EMBL/GenBank/DDBJ whole genome shotgun (WGS) entry which is preliminary data.</text>
</comment>
<reference evidence="3 4" key="2">
    <citation type="submission" date="2024-07" db="EMBL/GenBank/DDBJ databases">
        <authorList>
            <person name="Akdeniz Z."/>
        </authorList>
    </citation>
    <scope>NUCLEOTIDE SEQUENCE [LARGE SCALE GENOMIC DNA]</scope>
</reference>
<feature type="compositionally biased region" description="Basic and acidic residues" evidence="1">
    <location>
        <begin position="393"/>
        <end position="402"/>
    </location>
</feature>
<evidence type="ECO:0000313" key="2">
    <source>
        <dbReference type="EMBL" id="CAI9920964.1"/>
    </source>
</evidence>
<evidence type="ECO:0000256" key="1">
    <source>
        <dbReference type="SAM" id="MobiDB-lite"/>
    </source>
</evidence>
<feature type="compositionally biased region" description="Low complexity" evidence="1">
    <location>
        <begin position="361"/>
        <end position="380"/>
    </location>
</feature>
<evidence type="ECO:0000313" key="4">
    <source>
        <dbReference type="Proteomes" id="UP001642409"/>
    </source>
</evidence>
<sequence>MTTITIAPSPATSNVHSISASTNAQAAISRDPDHLQASSMNKKHPNQILKHKDPTQFFESGPSHQISKLFLTFPTAHSTQTIIQNHTKQSTQSTKVAPNRTNTLYSLKRLHYFIRPSPNLSGQFDPRAQTGAKHYRRPTYKFQLHPPNHPKWPRPQPLKFSSRPTAAKTHHTLSQRQPSLYPKTELKPNQRPLKNQLVEPQTKLSQIEICPMSTTLCFHGVALPVSSIFRVHSTKDGIVLDVLQTSLAYEPRQLQLATQASQRAPDSTKRTITSQSEKQSCAPNYFPHPTLLQLYIHTPTSRQLPVLIRGTKNKIFQYPFFTIIQYPLSIHLHLYTTLSQHNHHPPPRNSPTQAPTPTPASPTQAPQPRSSTRAQGLQSQVVPGGVVVVVRSSKEQWRRGEGDTTTTQDHLPVRGLVSQVLGEGTVGQSGVKSDGGEE</sequence>
<accession>A0AA86TJW2</accession>
<proteinExistence type="predicted"/>
<name>A0AA86TJW2_9EUKA</name>
<keyword evidence="4" id="KW-1185">Reference proteome</keyword>
<dbReference type="EMBL" id="CATOUU010000206">
    <property type="protein sequence ID" value="CAI9920964.1"/>
    <property type="molecule type" value="Genomic_DNA"/>
</dbReference>
<protein>
    <submittedName>
        <fullName evidence="3">Hypothetical_protein</fullName>
    </submittedName>
</protein>
<dbReference type="EMBL" id="CAXDID020000760">
    <property type="protein sequence ID" value="CAL6113217.1"/>
    <property type="molecule type" value="Genomic_DNA"/>
</dbReference>
<feature type="region of interest" description="Disordered" evidence="1">
    <location>
        <begin position="160"/>
        <end position="187"/>
    </location>
</feature>
<reference evidence="2" key="1">
    <citation type="submission" date="2023-06" db="EMBL/GenBank/DDBJ databases">
        <authorList>
            <person name="Kurt Z."/>
        </authorList>
    </citation>
    <scope>NUCLEOTIDE SEQUENCE</scope>
</reference>